<gene>
    <name evidence="6" type="ORF">LRP29_14420</name>
</gene>
<dbReference type="GO" id="GO:0003677">
    <property type="term" value="F:DNA binding"/>
    <property type="evidence" value="ECO:0007669"/>
    <property type="project" value="UniProtKB-KW"/>
</dbReference>
<dbReference type="PANTHER" id="PTHR30346">
    <property type="entry name" value="TRANSCRIPTIONAL DUAL REGULATOR HCAR-RELATED"/>
    <property type="match status" value="1"/>
</dbReference>
<dbReference type="GO" id="GO:0003700">
    <property type="term" value="F:DNA-binding transcription factor activity"/>
    <property type="evidence" value="ECO:0007669"/>
    <property type="project" value="InterPro"/>
</dbReference>
<dbReference type="GeneID" id="91562463"/>
<dbReference type="RefSeq" id="WP_013530452.1">
    <property type="nucleotide sequence ID" value="NZ_CP088147.1"/>
</dbReference>
<evidence type="ECO:0000256" key="4">
    <source>
        <dbReference type="ARBA" id="ARBA00023163"/>
    </source>
</evidence>
<dbReference type="AlphaFoldDB" id="A0AB38TIJ3"/>
<dbReference type="Pfam" id="PF00126">
    <property type="entry name" value="HTH_1"/>
    <property type="match status" value="1"/>
</dbReference>
<organism evidence="6 7">
    <name type="scientific">Mesorhizobium ciceri</name>
    <dbReference type="NCBI Taxonomy" id="39645"/>
    <lineage>
        <taxon>Bacteria</taxon>
        <taxon>Pseudomonadati</taxon>
        <taxon>Pseudomonadota</taxon>
        <taxon>Alphaproteobacteria</taxon>
        <taxon>Hyphomicrobiales</taxon>
        <taxon>Phyllobacteriaceae</taxon>
        <taxon>Mesorhizobium</taxon>
    </lineage>
</organism>
<evidence type="ECO:0000313" key="6">
    <source>
        <dbReference type="EMBL" id="UTU54509.1"/>
    </source>
</evidence>
<dbReference type="Gene3D" id="1.10.10.10">
    <property type="entry name" value="Winged helix-like DNA-binding domain superfamily/Winged helix DNA-binding domain"/>
    <property type="match status" value="1"/>
</dbReference>
<dbReference type="Pfam" id="PF03466">
    <property type="entry name" value="LysR_substrate"/>
    <property type="match status" value="1"/>
</dbReference>
<dbReference type="PRINTS" id="PR00039">
    <property type="entry name" value="HTHLYSR"/>
</dbReference>
<protein>
    <submittedName>
        <fullName evidence="6">LysR family transcriptional regulator</fullName>
    </submittedName>
</protein>
<dbReference type="SUPFAM" id="SSF46785">
    <property type="entry name" value="Winged helix' DNA-binding domain"/>
    <property type="match status" value="1"/>
</dbReference>
<keyword evidence="3" id="KW-0238">DNA-binding</keyword>
<dbReference type="SUPFAM" id="SSF53850">
    <property type="entry name" value="Periplasmic binding protein-like II"/>
    <property type="match status" value="1"/>
</dbReference>
<dbReference type="PROSITE" id="PS50931">
    <property type="entry name" value="HTH_LYSR"/>
    <property type="match status" value="1"/>
</dbReference>
<evidence type="ECO:0000256" key="3">
    <source>
        <dbReference type="ARBA" id="ARBA00023125"/>
    </source>
</evidence>
<dbReference type="FunFam" id="1.10.10.10:FF:000001">
    <property type="entry name" value="LysR family transcriptional regulator"/>
    <property type="match status" value="1"/>
</dbReference>
<comment type="similarity">
    <text evidence="1">Belongs to the LysR transcriptional regulatory family.</text>
</comment>
<dbReference type="CDD" id="cd08412">
    <property type="entry name" value="PBP2_PAO1_like"/>
    <property type="match status" value="1"/>
</dbReference>
<dbReference type="InterPro" id="IPR000847">
    <property type="entry name" value="LysR_HTH_N"/>
</dbReference>
<evidence type="ECO:0000259" key="5">
    <source>
        <dbReference type="PROSITE" id="PS50931"/>
    </source>
</evidence>
<name>A0AB38TIJ3_9HYPH</name>
<dbReference type="InterPro" id="IPR005119">
    <property type="entry name" value="LysR_subst-bd"/>
</dbReference>
<evidence type="ECO:0000256" key="1">
    <source>
        <dbReference type="ARBA" id="ARBA00009437"/>
    </source>
</evidence>
<keyword evidence="2" id="KW-0805">Transcription regulation</keyword>
<dbReference type="InterPro" id="IPR036388">
    <property type="entry name" value="WH-like_DNA-bd_sf"/>
</dbReference>
<dbReference type="GO" id="GO:0032993">
    <property type="term" value="C:protein-DNA complex"/>
    <property type="evidence" value="ECO:0007669"/>
    <property type="project" value="TreeGrafter"/>
</dbReference>
<dbReference type="InterPro" id="IPR036390">
    <property type="entry name" value="WH_DNA-bd_sf"/>
</dbReference>
<accession>A0AB38TIJ3</accession>
<reference evidence="6 7" key="1">
    <citation type="journal article" date="2022" name="Microbiol. Resour. Announc.">
        <title>Complete Genome Sequence of Mesorhizobium ciceri Strain R30, a Rhizobium Used as a Commercial Inoculant for Chickpea in Argentina.</title>
        <authorList>
            <person name="Foresto E."/>
            <person name="Revale S."/>
            <person name="Primo E."/>
            <person name="Nievas F."/>
            <person name="Carezzano E."/>
            <person name="Puente M."/>
            <person name="Alzari P."/>
            <person name="Mart M."/>
            <person name="Ben-Assaya M."/>
            <person name="Mornico D."/>
            <person name="Santoro M."/>
            <person name="Mart F."/>
            <person name="Giordano W."/>
            <person name="Bogino P."/>
        </authorList>
    </citation>
    <scope>NUCLEOTIDE SEQUENCE [LARGE SCALE GENOMIC DNA]</scope>
    <source>
        <strain evidence="6 7">R30</strain>
    </source>
</reference>
<feature type="domain" description="HTH lysR-type" evidence="5">
    <location>
        <begin position="5"/>
        <end position="63"/>
    </location>
</feature>
<dbReference type="EMBL" id="CP088147">
    <property type="protein sequence ID" value="UTU54509.1"/>
    <property type="molecule type" value="Genomic_DNA"/>
</dbReference>
<evidence type="ECO:0000313" key="7">
    <source>
        <dbReference type="Proteomes" id="UP001060070"/>
    </source>
</evidence>
<evidence type="ECO:0000256" key="2">
    <source>
        <dbReference type="ARBA" id="ARBA00023015"/>
    </source>
</evidence>
<dbReference type="Gene3D" id="3.40.190.10">
    <property type="entry name" value="Periplasmic binding protein-like II"/>
    <property type="match status" value="2"/>
</dbReference>
<dbReference type="Proteomes" id="UP001060070">
    <property type="component" value="Chromosome"/>
</dbReference>
<dbReference type="PANTHER" id="PTHR30346:SF0">
    <property type="entry name" value="HCA OPERON TRANSCRIPTIONAL ACTIVATOR HCAR"/>
    <property type="match status" value="1"/>
</dbReference>
<keyword evidence="4" id="KW-0804">Transcription</keyword>
<keyword evidence="7" id="KW-1185">Reference proteome</keyword>
<sequence>MPLRFTLRQLEYFVAVGEAGSIAKAAEQVNVSPPSISASIAQLETEFGVQLFVRKHSHGLSLTAGGRIFLKEAARLLNDADALHDVAGDFAEKVRGPLAVGCLLTFAQIVLPALRMRFERAYPDVRVRQFERNQGQLLEMLQRGEIDLALTYDLELSQDMTFEPLMLVPAYVMLPAGHRFATKASITTEELADEPMVLLDLPYSREYFLSAFHQRGIRPNIAERTGDIAVMRSMVANGFGYGIANMRPLNTLAPDGKPLVFVPLDGDLRPLTMGVALPNSEHRTQSAQAFIDHCRHFVVEQGVFGAERAVGQAALPQK</sequence>
<proteinExistence type="inferred from homology"/>